<reference evidence="3" key="3">
    <citation type="submission" date="2018-08" db="UniProtKB">
        <authorList>
            <consortium name="EnsemblPlants"/>
        </authorList>
    </citation>
    <scope>IDENTIFICATION</scope>
    <source>
        <strain evidence="3">cv. Bd21</strain>
    </source>
</reference>
<protein>
    <recommendedName>
        <fullName evidence="1">DUF1618 domain-containing protein</fullName>
    </recommendedName>
</protein>
<feature type="domain" description="DUF1618" evidence="1">
    <location>
        <begin position="211"/>
        <end position="303"/>
    </location>
</feature>
<keyword evidence="4" id="KW-1185">Reference proteome</keyword>
<dbReference type="EMBL" id="CM000883">
    <property type="protein sequence ID" value="KQJ92645.1"/>
    <property type="molecule type" value="Genomic_DNA"/>
</dbReference>
<dbReference type="ExpressionAtlas" id="A0A0Q3LJG5">
    <property type="expression patterns" value="baseline"/>
</dbReference>
<evidence type="ECO:0000313" key="3">
    <source>
        <dbReference type="EnsemblPlants" id="KQJ92645"/>
    </source>
</evidence>
<name>A0A0Q3LJG5_BRADI</name>
<dbReference type="PANTHER" id="PTHR33074">
    <property type="entry name" value="EXPRESSED PROTEIN-RELATED"/>
    <property type="match status" value="1"/>
</dbReference>
<organism evidence="2">
    <name type="scientific">Brachypodium distachyon</name>
    <name type="common">Purple false brome</name>
    <name type="synonym">Trachynia distachya</name>
    <dbReference type="NCBI Taxonomy" id="15368"/>
    <lineage>
        <taxon>Eukaryota</taxon>
        <taxon>Viridiplantae</taxon>
        <taxon>Streptophyta</taxon>
        <taxon>Embryophyta</taxon>
        <taxon>Tracheophyta</taxon>
        <taxon>Spermatophyta</taxon>
        <taxon>Magnoliopsida</taxon>
        <taxon>Liliopsida</taxon>
        <taxon>Poales</taxon>
        <taxon>Poaceae</taxon>
        <taxon>BOP clade</taxon>
        <taxon>Pooideae</taxon>
        <taxon>Stipodae</taxon>
        <taxon>Brachypodieae</taxon>
        <taxon>Brachypodium</taxon>
    </lineage>
</organism>
<dbReference type="Pfam" id="PF07762">
    <property type="entry name" value="DUF1618"/>
    <property type="match status" value="1"/>
</dbReference>
<proteinExistence type="predicted"/>
<dbReference type="PANTHER" id="PTHR33074:SF66">
    <property type="entry name" value="DUF1618 DOMAIN-CONTAINING PROTEIN"/>
    <property type="match status" value="1"/>
</dbReference>
<dbReference type="OrthoDB" id="604159at2759"/>
<dbReference type="Proteomes" id="UP000008810">
    <property type="component" value="Chromosome 4"/>
</dbReference>
<accession>A0A0Q3LJG5</accession>
<evidence type="ECO:0000313" key="4">
    <source>
        <dbReference type="Proteomes" id="UP000008810"/>
    </source>
</evidence>
<dbReference type="Gramene" id="KQJ92645">
    <property type="protein sequence ID" value="KQJ92645"/>
    <property type="gene ID" value="BRADI_4g44990v3"/>
</dbReference>
<dbReference type="AlphaFoldDB" id="A0A0Q3LJG5"/>
<gene>
    <name evidence="2" type="ORF">BRADI_4g44990v3</name>
</gene>
<dbReference type="InParanoid" id="A0A0Q3LJG5"/>
<evidence type="ECO:0000259" key="1">
    <source>
        <dbReference type="Pfam" id="PF07762"/>
    </source>
</evidence>
<reference evidence="2" key="2">
    <citation type="submission" date="2017-06" db="EMBL/GenBank/DDBJ databases">
        <title>WGS assembly of Brachypodium distachyon.</title>
        <authorList>
            <consortium name="The International Brachypodium Initiative"/>
            <person name="Lucas S."/>
            <person name="Harmon-Smith M."/>
            <person name="Lail K."/>
            <person name="Tice H."/>
            <person name="Grimwood J."/>
            <person name="Bruce D."/>
            <person name="Barry K."/>
            <person name="Shu S."/>
            <person name="Lindquist E."/>
            <person name="Wang M."/>
            <person name="Pitluck S."/>
            <person name="Vogel J.P."/>
            <person name="Garvin D.F."/>
            <person name="Mockler T.C."/>
            <person name="Schmutz J."/>
            <person name="Rokhsar D."/>
            <person name="Bevan M.W."/>
        </authorList>
    </citation>
    <scope>NUCLEOTIDE SEQUENCE</scope>
    <source>
        <strain evidence="2">Bd21</strain>
    </source>
</reference>
<sequence length="330" mass="36010">MATAGRPAWVLFGSQGYFGDDFNEATATASTRAGRSIKASFFPAPPPHPSKLCVHSPGATAEGIEAPRVIAVAGDLILFRVAIETGGLLWVNRPLSLVQCDYFIYRADPNRPMLRRLPRIGRPRTYFQDCEVGILPRGDDDYTIAALIPSNGKFRLLTFRSEAWAWSVSAKLPVGEEKKFPIELPSDESNLAGHRTTNVVIIGGEHGTMGWVDLWRGIVFCDVLREPATLRSIPMPLPMNQIIAGSHFGRGMNSRGIAFVKGGCLKFVELNLDAIDLSVIDEETGLSTLLVSGWSVRTWSNTKMSNSYEDCGKPLDFAAQRIASAAITGQ</sequence>
<evidence type="ECO:0000313" key="2">
    <source>
        <dbReference type="EMBL" id="KQJ92645.1"/>
    </source>
</evidence>
<reference evidence="2 3" key="1">
    <citation type="journal article" date="2010" name="Nature">
        <title>Genome sequencing and analysis of the model grass Brachypodium distachyon.</title>
        <authorList>
            <consortium name="International Brachypodium Initiative"/>
        </authorList>
    </citation>
    <scope>NUCLEOTIDE SEQUENCE [LARGE SCALE GENOMIC DNA]</scope>
    <source>
        <strain evidence="2 3">Bd21</strain>
    </source>
</reference>
<dbReference type="EnsemblPlants" id="KQJ92645">
    <property type="protein sequence ID" value="KQJ92645"/>
    <property type="gene ID" value="BRADI_4g44990v3"/>
</dbReference>
<dbReference type="InterPro" id="IPR011676">
    <property type="entry name" value="DUF1618"/>
</dbReference>